<sequence>MQIVIPGALPNPGTARELTPHLVKTAPNLVRRFEGSHARSTQINLLDTACTSLEYWLLLHHGFVPESGQNMSAGLGPLWAQPPVAPDQAIWLAELVHVSPSRDGAGLLPAAQLAITPEQSLALFQAAKPLFDAPGFELTHTGAARWRITLPADILPASVSPQLVSATRVNDWWPQDTATRPLRRLVNELQMTWYEHPVNQERAQMGLAPINSLWVFGGASPAQLTRPDAGGFEIWYEAEAAFAQSDWAAWLQAMAAFNTRVAGLGPDAHLVLLGEDRIVTLEPPSLGQRLLRLLPGRTNWSHWWSPRNS</sequence>
<dbReference type="AlphaFoldDB" id="A0A842HQG6"/>
<dbReference type="EMBL" id="JACJUU010000003">
    <property type="protein sequence ID" value="MBC2769590.1"/>
    <property type="molecule type" value="Genomic_DNA"/>
</dbReference>
<protein>
    <recommendedName>
        <fullName evidence="3">Phosphoglycerate mutase</fullName>
    </recommendedName>
</protein>
<evidence type="ECO:0008006" key="3">
    <source>
        <dbReference type="Google" id="ProtNLM"/>
    </source>
</evidence>
<organism evidence="1 2">
    <name type="scientific">Pusillimonas minor</name>
    <dbReference type="NCBI Taxonomy" id="2697024"/>
    <lineage>
        <taxon>Bacteria</taxon>
        <taxon>Pseudomonadati</taxon>
        <taxon>Pseudomonadota</taxon>
        <taxon>Betaproteobacteria</taxon>
        <taxon>Burkholderiales</taxon>
        <taxon>Alcaligenaceae</taxon>
        <taxon>Pusillimonas</taxon>
    </lineage>
</organism>
<dbReference type="Proteomes" id="UP000545386">
    <property type="component" value="Unassembled WGS sequence"/>
</dbReference>
<comment type="caution">
    <text evidence="1">The sequence shown here is derived from an EMBL/GenBank/DDBJ whole genome shotgun (WGS) entry which is preliminary data.</text>
</comment>
<evidence type="ECO:0000313" key="1">
    <source>
        <dbReference type="EMBL" id="MBC2769590.1"/>
    </source>
</evidence>
<reference evidence="1 2" key="1">
    <citation type="submission" date="2020-08" db="EMBL/GenBank/DDBJ databases">
        <title>Paraeoetvoesia sp. YC-7-48 draft genome sequence.</title>
        <authorList>
            <person name="Yao L."/>
        </authorList>
    </citation>
    <scope>NUCLEOTIDE SEQUENCE [LARGE SCALE GENOMIC DNA]</scope>
    <source>
        <strain evidence="2">YC-7-48</strain>
    </source>
</reference>
<gene>
    <name evidence="1" type="ORF">GTU67_06640</name>
</gene>
<name>A0A842HQG6_9BURK</name>
<accession>A0A842HQG6</accession>
<proteinExistence type="predicted"/>
<dbReference type="RefSeq" id="WP_185779298.1">
    <property type="nucleotide sequence ID" value="NZ_JACJUU010000003.1"/>
</dbReference>
<keyword evidence="2" id="KW-1185">Reference proteome</keyword>
<evidence type="ECO:0000313" key="2">
    <source>
        <dbReference type="Proteomes" id="UP000545386"/>
    </source>
</evidence>